<feature type="domain" description="TadE-like" evidence="1">
    <location>
        <begin position="2"/>
        <end position="39"/>
    </location>
</feature>
<gene>
    <name evidence="2" type="ORF">GT635_10450</name>
</gene>
<organism evidence="2 3">
    <name type="scientific">Collinsella aerofaciens</name>
    <dbReference type="NCBI Taxonomy" id="74426"/>
    <lineage>
        <taxon>Bacteria</taxon>
        <taxon>Bacillati</taxon>
        <taxon>Actinomycetota</taxon>
        <taxon>Coriobacteriia</taxon>
        <taxon>Coriobacteriales</taxon>
        <taxon>Coriobacteriaceae</taxon>
        <taxon>Collinsella</taxon>
    </lineage>
</organism>
<protein>
    <recommendedName>
        <fullName evidence="1">TadE-like domain-containing protein</fullName>
    </recommendedName>
</protein>
<proteinExistence type="predicted"/>
<evidence type="ECO:0000313" key="3">
    <source>
        <dbReference type="Proteomes" id="UP000481598"/>
    </source>
</evidence>
<dbReference type="AlphaFoldDB" id="A0A6L8RM11"/>
<dbReference type="InterPro" id="IPR012495">
    <property type="entry name" value="TadE-like_dom"/>
</dbReference>
<name>A0A6L8RM11_9ACTN</name>
<sequence length="141" mass="14925">MEFILVLPLLMIMLCAVADYTHLARETANVQTASSEGARYAAANPTASDDAVAAYVREACALGDTASVTVTSADAPSKPVTLKSGDKSVTARYAREKVTVKVVEDVSCIFPLKSLGVKGATDDGWQVHSETSSIRSEIERS</sequence>
<accession>A0A6L8RM11</accession>
<dbReference type="Pfam" id="PF07811">
    <property type="entry name" value="TadE"/>
    <property type="match status" value="1"/>
</dbReference>
<evidence type="ECO:0000259" key="1">
    <source>
        <dbReference type="Pfam" id="PF07811"/>
    </source>
</evidence>
<dbReference type="Proteomes" id="UP000481598">
    <property type="component" value="Unassembled WGS sequence"/>
</dbReference>
<reference evidence="2 3" key="1">
    <citation type="journal article" date="2019" name="Nat. Med.">
        <title>A library of human gut bacterial isolates paired with longitudinal multiomics data enables mechanistic microbiome research.</title>
        <authorList>
            <person name="Poyet M."/>
            <person name="Groussin M."/>
            <person name="Gibbons S.M."/>
            <person name="Avila-Pacheco J."/>
            <person name="Jiang X."/>
            <person name="Kearney S.M."/>
            <person name="Perrotta A.R."/>
            <person name="Berdy B."/>
            <person name="Zhao S."/>
            <person name="Lieberman T.D."/>
            <person name="Swanson P.K."/>
            <person name="Smith M."/>
            <person name="Roesemann S."/>
            <person name="Alexander J.E."/>
            <person name="Rich S.A."/>
            <person name="Livny J."/>
            <person name="Vlamakis H."/>
            <person name="Clish C."/>
            <person name="Bullock K."/>
            <person name="Deik A."/>
            <person name="Scott J."/>
            <person name="Pierce K.A."/>
            <person name="Xavier R.J."/>
            <person name="Alm E.J."/>
        </authorList>
    </citation>
    <scope>NUCLEOTIDE SEQUENCE [LARGE SCALE GENOMIC DNA]</scope>
    <source>
        <strain evidence="2 3">BIOML-A10</strain>
    </source>
</reference>
<comment type="caution">
    <text evidence="2">The sequence shown here is derived from an EMBL/GenBank/DDBJ whole genome shotgun (WGS) entry which is preliminary data.</text>
</comment>
<evidence type="ECO:0000313" key="2">
    <source>
        <dbReference type="EMBL" id="MZJ86851.1"/>
    </source>
</evidence>
<dbReference type="EMBL" id="WWTB01000042">
    <property type="protein sequence ID" value="MZJ86851.1"/>
    <property type="molecule type" value="Genomic_DNA"/>
</dbReference>